<keyword evidence="2" id="KW-1185">Reference proteome</keyword>
<dbReference type="EMBL" id="JARBHB010000015">
    <property type="protein sequence ID" value="KAJ8868151.1"/>
    <property type="molecule type" value="Genomic_DNA"/>
</dbReference>
<dbReference type="Proteomes" id="UP001159363">
    <property type="component" value="Chromosome 14"/>
</dbReference>
<protein>
    <submittedName>
        <fullName evidence="1">Uncharacterized protein</fullName>
    </submittedName>
</protein>
<evidence type="ECO:0000313" key="1">
    <source>
        <dbReference type="EMBL" id="KAJ8868151.1"/>
    </source>
</evidence>
<reference evidence="1 2" key="1">
    <citation type="submission" date="2023-02" db="EMBL/GenBank/DDBJ databases">
        <title>LHISI_Scaffold_Assembly.</title>
        <authorList>
            <person name="Stuart O.P."/>
            <person name="Cleave R."/>
            <person name="Magrath M.J.L."/>
            <person name="Mikheyev A.S."/>
        </authorList>
    </citation>
    <scope>NUCLEOTIDE SEQUENCE [LARGE SCALE GENOMIC DNA]</scope>
    <source>
        <strain evidence="1">Daus_M_001</strain>
        <tissue evidence="1">Leg muscle</tissue>
    </source>
</reference>
<name>A0ABQ9G9E4_9NEOP</name>
<dbReference type="PANTHER" id="PTHR10773">
    <property type="entry name" value="DNA-DIRECTED RNA POLYMERASES I, II, AND III SUBUNIT RPABC2"/>
    <property type="match status" value="1"/>
</dbReference>
<sequence length="120" mass="14353">MHGKQHMYESIVNTEYNSFQQPKKDQCSRCESFKNLNENKWEHKEVFDIHQREKELSRNGKELDIHMASENNIQVVCFDLQAMLPVPYGDVCLFYYKRRLLCYNFIVYNTVKKQGLLLLA</sequence>
<dbReference type="PANTHER" id="PTHR10773:SF19">
    <property type="match status" value="1"/>
</dbReference>
<proteinExistence type="predicted"/>
<comment type="caution">
    <text evidence="1">The sequence shown here is derived from an EMBL/GenBank/DDBJ whole genome shotgun (WGS) entry which is preliminary data.</text>
</comment>
<gene>
    <name evidence="1" type="ORF">PR048_031960</name>
</gene>
<accession>A0ABQ9G9E4</accession>
<evidence type="ECO:0000313" key="2">
    <source>
        <dbReference type="Proteomes" id="UP001159363"/>
    </source>
</evidence>
<organism evidence="1 2">
    <name type="scientific">Dryococelus australis</name>
    <dbReference type="NCBI Taxonomy" id="614101"/>
    <lineage>
        <taxon>Eukaryota</taxon>
        <taxon>Metazoa</taxon>
        <taxon>Ecdysozoa</taxon>
        <taxon>Arthropoda</taxon>
        <taxon>Hexapoda</taxon>
        <taxon>Insecta</taxon>
        <taxon>Pterygota</taxon>
        <taxon>Neoptera</taxon>
        <taxon>Polyneoptera</taxon>
        <taxon>Phasmatodea</taxon>
        <taxon>Verophasmatodea</taxon>
        <taxon>Anareolatae</taxon>
        <taxon>Phasmatidae</taxon>
        <taxon>Eurycanthinae</taxon>
        <taxon>Dryococelus</taxon>
    </lineage>
</organism>